<proteinExistence type="inferred from homology"/>
<evidence type="ECO:0000256" key="2">
    <source>
        <dbReference type="ARBA" id="ARBA00022917"/>
    </source>
</evidence>
<dbReference type="InterPro" id="IPR002661">
    <property type="entry name" value="Ribosome_recyc_fac"/>
</dbReference>
<dbReference type="GO" id="GO:0043023">
    <property type="term" value="F:ribosomal large subunit binding"/>
    <property type="evidence" value="ECO:0007669"/>
    <property type="project" value="TreeGrafter"/>
</dbReference>
<dbReference type="HAMAP" id="MF_00040">
    <property type="entry name" value="RRF"/>
    <property type="match status" value="1"/>
</dbReference>
<protein>
    <recommendedName>
        <fullName evidence="4">Ribosome recycling factor domain-containing protein</fullName>
    </recommendedName>
</protein>
<name>A0A0F9VFV5_9ZZZZ</name>
<keyword evidence="3" id="KW-0175">Coiled coil</keyword>
<comment type="similarity">
    <text evidence="1">Belongs to the RRF family.</text>
</comment>
<dbReference type="Gene3D" id="1.10.132.20">
    <property type="entry name" value="Ribosome-recycling factor"/>
    <property type="match status" value="1"/>
</dbReference>
<dbReference type="FunFam" id="3.30.1360.40:FF:000001">
    <property type="entry name" value="Ribosome-recycling factor"/>
    <property type="match status" value="1"/>
</dbReference>
<keyword evidence="2" id="KW-0648">Protein biosynthesis</keyword>
<dbReference type="NCBIfam" id="TIGR00496">
    <property type="entry name" value="frr"/>
    <property type="match status" value="1"/>
</dbReference>
<accession>A0A0F9VFV5</accession>
<dbReference type="Gene3D" id="3.30.1360.40">
    <property type="match status" value="1"/>
</dbReference>
<gene>
    <name evidence="5" type="ORF">LCGC14_0103590</name>
</gene>
<dbReference type="GO" id="GO:0006412">
    <property type="term" value="P:translation"/>
    <property type="evidence" value="ECO:0007669"/>
    <property type="project" value="UniProtKB-KW"/>
</dbReference>
<sequence length="186" mass="21777">MTYQEIIDKIKPELDKVIIFLEREVGKIRTGRATPSLVEDIEVECFNQKFPLKQLASIFSAGSRQLIIQPWDKSYLESIEKAVSRAGLGVSPIVDQDLIRISFPQLSGEYRKNLLNILSTKKEEAKKTIRRWREEAWDKIQAGFREGEIREDDKFRGKDKLQELIDEYNEKVEKTMERKKKEIMEG</sequence>
<evidence type="ECO:0000259" key="4">
    <source>
        <dbReference type="Pfam" id="PF01765"/>
    </source>
</evidence>
<reference evidence="5" key="1">
    <citation type="journal article" date="2015" name="Nature">
        <title>Complex archaea that bridge the gap between prokaryotes and eukaryotes.</title>
        <authorList>
            <person name="Spang A."/>
            <person name="Saw J.H."/>
            <person name="Jorgensen S.L."/>
            <person name="Zaremba-Niedzwiedzka K."/>
            <person name="Martijn J."/>
            <person name="Lind A.E."/>
            <person name="van Eijk R."/>
            <person name="Schleper C."/>
            <person name="Guy L."/>
            <person name="Ettema T.J."/>
        </authorList>
    </citation>
    <scope>NUCLEOTIDE SEQUENCE</scope>
</reference>
<dbReference type="PANTHER" id="PTHR20982:SF3">
    <property type="entry name" value="MITOCHONDRIAL RIBOSOME RECYCLING FACTOR PSEUDO 1"/>
    <property type="match status" value="1"/>
</dbReference>
<dbReference type="Pfam" id="PF01765">
    <property type="entry name" value="RRF"/>
    <property type="match status" value="1"/>
</dbReference>
<evidence type="ECO:0000256" key="1">
    <source>
        <dbReference type="ARBA" id="ARBA00005912"/>
    </source>
</evidence>
<dbReference type="InterPro" id="IPR036191">
    <property type="entry name" value="RRF_sf"/>
</dbReference>
<comment type="caution">
    <text evidence="5">The sequence shown here is derived from an EMBL/GenBank/DDBJ whole genome shotgun (WGS) entry which is preliminary data.</text>
</comment>
<dbReference type="AlphaFoldDB" id="A0A0F9VFV5"/>
<feature type="coiled-coil region" evidence="3">
    <location>
        <begin position="115"/>
        <end position="185"/>
    </location>
</feature>
<evidence type="ECO:0000256" key="3">
    <source>
        <dbReference type="SAM" id="Coils"/>
    </source>
</evidence>
<dbReference type="PANTHER" id="PTHR20982">
    <property type="entry name" value="RIBOSOME RECYCLING FACTOR"/>
    <property type="match status" value="1"/>
</dbReference>
<organism evidence="5">
    <name type="scientific">marine sediment metagenome</name>
    <dbReference type="NCBI Taxonomy" id="412755"/>
    <lineage>
        <taxon>unclassified sequences</taxon>
        <taxon>metagenomes</taxon>
        <taxon>ecological metagenomes</taxon>
    </lineage>
</organism>
<feature type="domain" description="Ribosome recycling factor" evidence="4">
    <location>
        <begin position="21"/>
        <end position="184"/>
    </location>
</feature>
<dbReference type="InterPro" id="IPR023584">
    <property type="entry name" value="Ribosome_recyc_fac_dom"/>
</dbReference>
<dbReference type="SUPFAM" id="SSF55194">
    <property type="entry name" value="Ribosome recycling factor, RRF"/>
    <property type="match status" value="1"/>
</dbReference>
<dbReference type="EMBL" id="LAZR01000029">
    <property type="protein sequence ID" value="KKO02905.1"/>
    <property type="molecule type" value="Genomic_DNA"/>
</dbReference>
<evidence type="ECO:0000313" key="5">
    <source>
        <dbReference type="EMBL" id="KKO02905.1"/>
    </source>
</evidence>